<name>A0ACB8ZY32_ARCLA</name>
<proteinExistence type="predicted"/>
<reference evidence="1 2" key="2">
    <citation type="journal article" date="2022" name="Mol. Ecol. Resour.">
        <title>The genomes of chicory, endive, great burdock and yacon provide insights into Asteraceae paleo-polyploidization history and plant inulin production.</title>
        <authorList>
            <person name="Fan W."/>
            <person name="Wang S."/>
            <person name="Wang H."/>
            <person name="Wang A."/>
            <person name="Jiang F."/>
            <person name="Liu H."/>
            <person name="Zhao H."/>
            <person name="Xu D."/>
            <person name="Zhang Y."/>
        </authorList>
    </citation>
    <scope>NUCLEOTIDE SEQUENCE [LARGE SCALE GENOMIC DNA]</scope>
    <source>
        <strain evidence="2">cv. Niubang</strain>
    </source>
</reference>
<evidence type="ECO:0000313" key="2">
    <source>
        <dbReference type="Proteomes" id="UP001055879"/>
    </source>
</evidence>
<organism evidence="1 2">
    <name type="scientific">Arctium lappa</name>
    <name type="common">Greater burdock</name>
    <name type="synonym">Lappa major</name>
    <dbReference type="NCBI Taxonomy" id="4217"/>
    <lineage>
        <taxon>Eukaryota</taxon>
        <taxon>Viridiplantae</taxon>
        <taxon>Streptophyta</taxon>
        <taxon>Embryophyta</taxon>
        <taxon>Tracheophyta</taxon>
        <taxon>Spermatophyta</taxon>
        <taxon>Magnoliopsida</taxon>
        <taxon>eudicotyledons</taxon>
        <taxon>Gunneridae</taxon>
        <taxon>Pentapetalae</taxon>
        <taxon>asterids</taxon>
        <taxon>campanulids</taxon>
        <taxon>Asterales</taxon>
        <taxon>Asteraceae</taxon>
        <taxon>Carduoideae</taxon>
        <taxon>Cardueae</taxon>
        <taxon>Arctiinae</taxon>
        <taxon>Arctium</taxon>
    </lineage>
</organism>
<reference evidence="2" key="1">
    <citation type="journal article" date="2022" name="Mol. Ecol. Resour.">
        <title>The genomes of chicory, endive, great burdock and yacon provide insights into Asteraceae palaeo-polyploidization history and plant inulin production.</title>
        <authorList>
            <person name="Fan W."/>
            <person name="Wang S."/>
            <person name="Wang H."/>
            <person name="Wang A."/>
            <person name="Jiang F."/>
            <person name="Liu H."/>
            <person name="Zhao H."/>
            <person name="Xu D."/>
            <person name="Zhang Y."/>
        </authorList>
    </citation>
    <scope>NUCLEOTIDE SEQUENCE [LARGE SCALE GENOMIC DNA]</scope>
    <source>
        <strain evidence="2">cv. Niubang</strain>
    </source>
</reference>
<accession>A0ACB8ZY32</accession>
<keyword evidence="2" id="KW-1185">Reference proteome</keyword>
<protein>
    <submittedName>
        <fullName evidence="1">Uncharacterized protein</fullName>
    </submittedName>
</protein>
<evidence type="ECO:0000313" key="1">
    <source>
        <dbReference type="EMBL" id="KAI3702391.1"/>
    </source>
</evidence>
<dbReference type="Proteomes" id="UP001055879">
    <property type="component" value="Linkage Group LG09"/>
</dbReference>
<sequence length="167" mass="19128">MPQLCAGGDGVQSVEPLWAKKERAERRHSWTWWGRTYGSETVEMQVAVNSLDYLIDMMPIPYPMDDYISMLKLGGNLILLGVVNAPLQFLSPLLMSDLNFEFEPILTSIEELHTSSFWIDPDEFLVVILMLQLFNLLDENFEAIEKALKLAISLNRVLSHWGNTKRV</sequence>
<dbReference type="EMBL" id="CM042055">
    <property type="protein sequence ID" value="KAI3702391.1"/>
    <property type="molecule type" value="Genomic_DNA"/>
</dbReference>
<gene>
    <name evidence="1" type="ORF">L6452_28129</name>
</gene>
<comment type="caution">
    <text evidence="1">The sequence shown here is derived from an EMBL/GenBank/DDBJ whole genome shotgun (WGS) entry which is preliminary data.</text>
</comment>